<name>A0ABP6RXE1_9PSEU</name>
<feature type="region of interest" description="Disordered" evidence="1">
    <location>
        <begin position="23"/>
        <end position="57"/>
    </location>
</feature>
<feature type="region of interest" description="Disordered" evidence="1">
    <location>
        <begin position="192"/>
        <end position="230"/>
    </location>
</feature>
<organism evidence="2 3">
    <name type="scientific">Saccharopolyspora gregorii</name>
    <dbReference type="NCBI Taxonomy" id="33914"/>
    <lineage>
        <taxon>Bacteria</taxon>
        <taxon>Bacillati</taxon>
        <taxon>Actinomycetota</taxon>
        <taxon>Actinomycetes</taxon>
        <taxon>Pseudonocardiales</taxon>
        <taxon>Pseudonocardiaceae</taxon>
        <taxon>Saccharopolyspora</taxon>
    </lineage>
</organism>
<proteinExistence type="predicted"/>
<sequence>MRLGGVCAAALLTLSGCGFLRSEPAAETPAPPPPVPHTPTTSTPPPPPPRPYELSMSGVDPCELLTAAQRGQLGFDRDPLADTEGGFGDAPTCSFRNTTAKVGARLSLITTESMSVWTDDTAQVQATPVVVHGFPALVIKTPDLDLSCNVAVDLAEGEHLDVLYRDDGGQPAPPLDALCQGAQLVAENAVASLADPAPETSESATTSADPSADGSTSGSSEPLMSPRPTE</sequence>
<protein>
    <recommendedName>
        <fullName evidence="4">DUF3558 domain-containing protein</fullName>
    </recommendedName>
</protein>
<comment type="caution">
    <text evidence="2">The sequence shown here is derived from an EMBL/GenBank/DDBJ whole genome shotgun (WGS) entry which is preliminary data.</text>
</comment>
<evidence type="ECO:0000313" key="3">
    <source>
        <dbReference type="Proteomes" id="UP001500483"/>
    </source>
</evidence>
<evidence type="ECO:0000313" key="2">
    <source>
        <dbReference type="EMBL" id="GAA3362664.1"/>
    </source>
</evidence>
<evidence type="ECO:0000256" key="1">
    <source>
        <dbReference type="SAM" id="MobiDB-lite"/>
    </source>
</evidence>
<evidence type="ECO:0008006" key="4">
    <source>
        <dbReference type="Google" id="ProtNLM"/>
    </source>
</evidence>
<dbReference type="PROSITE" id="PS51257">
    <property type="entry name" value="PROKAR_LIPOPROTEIN"/>
    <property type="match status" value="1"/>
</dbReference>
<dbReference type="Pfam" id="PF12079">
    <property type="entry name" value="DUF3558"/>
    <property type="match status" value="1"/>
</dbReference>
<feature type="compositionally biased region" description="Polar residues" evidence="1">
    <location>
        <begin position="200"/>
        <end position="222"/>
    </location>
</feature>
<reference evidence="3" key="1">
    <citation type="journal article" date="2019" name="Int. J. Syst. Evol. Microbiol.">
        <title>The Global Catalogue of Microorganisms (GCM) 10K type strain sequencing project: providing services to taxonomists for standard genome sequencing and annotation.</title>
        <authorList>
            <consortium name="The Broad Institute Genomics Platform"/>
            <consortium name="The Broad Institute Genome Sequencing Center for Infectious Disease"/>
            <person name="Wu L."/>
            <person name="Ma J."/>
        </authorList>
    </citation>
    <scope>NUCLEOTIDE SEQUENCE [LARGE SCALE GENOMIC DNA]</scope>
    <source>
        <strain evidence="3">JCM 9687</strain>
    </source>
</reference>
<feature type="compositionally biased region" description="Pro residues" evidence="1">
    <location>
        <begin position="29"/>
        <end position="51"/>
    </location>
</feature>
<dbReference type="InterPro" id="IPR024520">
    <property type="entry name" value="DUF3558"/>
</dbReference>
<dbReference type="Proteomes" id="UP001500483">
    <property type="component" value="Unassembled WGS sequence"/>
</dbReference>
<gene>
    <name evidence="2" type="ORF">GCM10020366_51500</name>
</gene>
<keyword evidence="3" id="KW-1185">Reference proteome</keyword>
<dbReference type="EMBL" id="BAAAYK010000038">
    <property type="protein sequence ID" value="GAA3362664.1"/>
    <property type="molecule type" value="Genomic_DNA"/>
</dbReference>
<accession>A0ABP6RXE1</accession>